<dbReference type="GO" id="GO:0016818">
    <property type="term" value="F:hydrolase activity, acting on acid anhydrides, in phosphorus-containing anhydrides"/>
    <property type="evidence" value="ECO:0007669"/>
    <property type="project" value="InterPro"/>
</dbReference>
<dbReference type="GO" id="GO:0046872">
    <property type="term" value="F:metal ion binding"/>
    <property type="evidence" value="ECO:0007669"/>
    <property type="project" value="UniProtKB-KW"/>
</dbReference>
<proteinExistence type="predicted"/>
<keyword evidence="6" id="KW-0464">Manganese</keyword>
<dbReference type="Gene3D" id="3.90.79.10">
    <property type="entry name" value="Nucleoside Triphosphate Pyrophosphohydrolase"/>
    <property type="match status" value="1"/>
</dbReference>
<dbReference type="InterPro" id="IPR039121">
    <property type="entry name" value="NUDT19"/>
</dbReference>
<evidence type="ECO:0000256" key="5">
    <source>
        <dbReference type="ARBA" id="ARBA00022842"/>
    </source>
</evidence>
<comment type="cofactor">
    <cofactor evidence="1">
        <name>Mn(2+)</name>
        <dbReference type="ChEBI" id="CHEBI:29035"/>
    </cofactor>
</comment>
<evidence type="ECO:0000256" key="1">
    <source>
        <dbReference type="ARBA" id="ARBA00001936"/>
    </source>
</evidence>
<organism evidence="8 9">
    <name type="scientific">Rhodovulum visakhapatnamense</name>
    <dbReference type="NCBI Taxonomy" id="364297"/>
    <lineage>
        <taxon>Bacteria</taxon>
        <taxon>Pseudomonadati</taxon>
        <taxon>Pseudomonadota</taxon>
        <taxon>Alphaproteobacteria</taxon>
        <taxon>Rhodobacterales</taxon>
        <taxon>Paracoccaceae</taxon>
        <taxon>Rhodovulum</taxon>
    </lineage>
</organism>
<evidence type="ECO:0000313" key="8">
    <source>
        <dbReference type="EMBL" id="TDX28533.1"/>
    </source>
</evidence>
<evidence type="ECO:0000256" key="2">
    <source>
        <dbReference type="ARBA" id="ARBA00001946"/>
    </source>
</evidence>
<comment type="caution">
    <text evidence="8">The sequence shown here is derived from an EMBL/GenBank/DDBJ whole genome shotgun (WGS) entry which is preliminary data.</text>
</comment>
<dbReference type="InterPro" id="IPR000086">
    <property type="entry name" value="NUDIX_hydrolase_dom"/>
</dbReference>
<dbReference type="PANTHER" id="PTHR12318">
    <property type="entry name" value="TESTOSTERONE-REGULATED PROTEIN RP2"/>
    <property type="match status" value="1"/>
</dbReference>
<accession>A0A4R8FPZ7</accession>
<evidence type="ECO:0000313" key="9">
    <source>
        <dbReference type="Proteomes" id="UP000295484"/>
    </source>
</evidence>
<evidence type="ECO:0000256" key="4">
    <source>
        <dbReference type="ARBA" id="ARBA00022801"/>
    </source>
</evidence>
<evidence type="ECO:0000256" key="3">
    <source>
        <dbReference type="ARBA" id="ARBA00022723"/>
    </source>
</evidence>
<dbReference type="CDD" id="cd18870">
    <property type="entry name" value="NUDIX_AcylCoAdiphos_Nudt19"/>
    <property type="match status" value="1"/>
</dbReference>
<dbReference type="AlphaFoldDB" id="A0A4R8FPZ7"/>
<evidence type="ECO:0000256" key="6">
    <source>
        <dbReference type="ARBA" id="ARBA00023211"/>
    </source>
</evidence>
<name>A0A4R8FPZ7_9RHOB</name>
<keyword evidence="5" id="KW-0460">Magnesium</keyword>
<dbReference type="SUPFAM" id="SSF55811">
    <property type="entry name" value="Nudix"/>
    <property type="match status" value="1"/>
</dbReference>
<protein>
    <submittedName>
        <fullName evidence="8">NUDIX domain-containing protein</fullName>
    </submittedName>
</protein>
<dbReference type="RefSeq" id="WP_134077938.1">
    <property type="nucleotide sequence ID" value="NZ_SOEB01000011.1"/>
</dbReference>
<dbReference type="EMBL" id="SOEB01000011">
    <property type="protein sequence ID" value="TDX28533.1"/>
    <property type="molecule type" value="Genomic_DNA"/>
</dbReference>
<dbReference type="PROSITE" id="PS51462">
    <property type="entry name" value="NUDIX"/>
    <property type="match status" value="1"/>
</dbReference>
<evidence type="ECO:0000259" key="7">
    <source>
        <dbReference type="PROSITE" id="PS51462"/>
    </source>
</evidence>
<dbReference type="InterPro" id="IPR015797">
    <property type="entry name" value="NUDIX_hydrolase-like_dom_sf"/>
</dbReference>
<sequence length="236" mass="25345">MGETDARLRPSGGIDDQPIRDAATVIVVRDAATGPRVLMGQRGESAAFMPNKVVFPGGAVDAADRDVPLACPLSPACARRLTAEADPALAGALAAAAIRELWEETGLILGRPGAWPGPAPKGWRGFAASGHLPSPEGFHFIFRAITPPGRPRRFDARFFLVEAEALASDPDDFSLAEDELSQLQWIPLAEVRRFNLPFITEVVLAEVSQLIRGGLPPASVPFFDNRDSVSRFQRLA</sequence>
<feature type="domain" description="Nudix hydrolase" evidence="7">
    <location>
        <begin position="18"/>
        <end position="208"/>
    </location>
</feature>
<comment type="cofactor">
    <cofactor evidence="2">
        <name>Mg(2+)</name>
        <dbReference type="ChEBI" id="CHEBI:18420"/>
    </cofactor>
</comment>
<dbReference type="Proteomes" id="UP000295484">
    <property type="component" value="Unassembled WGS sequence"/>
</dbReference>
<reference evidence="8 9" key="1">
    <citation type="submission" date="2019-03" db="EMBL/GenBank/DDBJ databases">
        <title>Genomic Encyclopedia of Type Strains, Phase IV (KMG-IV): sequencing the most valuable type-strain genomes for metagenomic binning, comparative biology and taxonomic classification.</title>
        <authorList>
            <person name="Goeker M."/>
        </authorList>
    </citation>
    <scope>NUCLEOTIDE SEQUENCE [LARGE SCALE GENOMIC DNA]</scope>
    <source>
        <strain evidence="8 9">JA181</strain>
    </source>
</reference>
<dbReference type="PANTHER" id="PTHR12318:SF0">
    <property type="entry name" value="ACYL-COENZYME A DIPHOSPHATASE NUDT19"/>
    <property type="match status" value="1"/>
</dbReference>
<keyword evidence="3" id="KW-0479">Metal-binding</keyword>
<keyword evidence="4" id="KW-0378">Hydrolase</keyword>
<gene>
    <name evidence="8" type="ORF">EV657_11150</name>
</gene>